<protein>
    <submittedName>
        <fullName evidence="2">TRAP-type uncharacterized transport system substrate-binding protein</fullName>
    </submittedName>
</protein>
<sequence length="431" mass="47275">MRLLSIVGAIFVFVVLAVLLLRDLPPPTTLTFAAGSRDGGYWSVAERYREELARDGITLEILETGGSIDNLELLEARKADIGLLQGGVPARVPGIEALATVFVEPYLVYVRTDREVSSNPALWRGLIIARGNEGSGTRTAADELLGALDLMDRNTMADLGGRAATDALLAGDVDVAIYVAVLDAGYLEPLQDTDAVRLLTFDHIDAISLRLPYSRIAVVPSGAMSLDPVKPAETTLQVALWARLAAVEDLHPAVVDRLVLAARKIHGDADIFSRQGLFPTAEAVDMPIDAGALKLLAEGQSNFHAWLPYWIAAQIRRVLLVIVPLFFLVIPMIRALPGIYRWSMNRRIWRYYTEVRMVEMDLAVAEDDETLRGLDARLIEIDKRLVAMRLPPAFRGGAYNARLHVEMVRRRIADRLGESAGPRKAIAGMGL</sequence>
<dbReference type="PANTHER" id="PTHR42941:SF1">
    <property type="entry name" value="SLL1037 PROTEIN"/>
    <property type="match status" value="1"/>
</dbReference>
<reference evidence="2 3" key="1">
    <citation type="submission" date="2018-03" db="EMBL/GenBank/DDBJ databases">
        <title>Genomic Encyclopedia of Archaeal and Bacterial Type Strains, Phase II (KMG-II): from individual species to whole genera.</title>
        <authorList>
            <person name="Goeker M."/>
        </authorList>
    </citation>
    <scope>NUCLEOTIDE SEQUENCE [LARGE SCALE GENOMIC DNA]</scope>
    <source>
        <strain evidence="2 3">DSM 29328</strain>
    </source>
</reference>
<dbReference type="Proteomes" id="UP000239480">
    <property type="component" value="Unassembled WGS sequence"/>
</dbReference>
<feature type="transmembrane region" description="Helical" evidence="1">
    <location>
        <begin position="318"/>
        <end position="340"/>
    </location>
</feature>
<accession>A0A2T0RNC2</accession>
<dbReference type="RefSeq" id="WP_158263554.1">
    <property type="nucleotide sequence ID" value="NZ_PVTD01000006.1"/>
</dbReference>
<evidence type="ECO:0000313" key="3">
    <source>
        <dbReference type="Proteomes" id="UP000239480"/>
    </source>
</evidence>
<keyword evidence="1" id="KW-1133">Transmembrane helix</keyword>
<organism evidence="2 3">
    <name type="scientific">Aliiruegeria haliotis</name>
    <dbReference type="NCBI Taxonomy" id="1280846"/>
    <lineage>
        <taxon>Bacteria</taxon>
        <taxon>Pseudomonadati</taxon>
        <taxon>Pseudomonadota</taxon>
        <taxon>Alphaproteobacteria</taxon>
        <taxon>Rhodobacterales</taxon>
        <taxon>Roseobacteraceae</taxon>
        <taxon>Aliiruegeria</taxon>
    </lineage>
</organism>
<dbReference type="Pfam" id="PF16868">
    <property type="entry name" value="NMT1_3"/>
    <property type="match status" value="1"/>
</dbReference>
<name>A0A2T0RNC2_9RHOB</name>
<dbReference type="Gene3D" id="3.40.190.10">
    <property type="entry name" value="Periplasmic binding protein-like II"/>
    <property type="match status" value="2"/>
</dbReference>
<dbReference type="InterPro" id="IPR011852">
    <property type="entry name" value="TRAP_TAXI"/>
</dbReference>
<dbReference type="OrthoDB" id="237270at2"/>
<comment type="caution">
    <text evidence="2">The sequence shown here is derived from an EMBL/GenBank/DDBJ whole genome shotgun (WGS) entry which is preliminary data.</text>
</comment>
<dbReference type="EMBL" id="PVTD01000006">
    <property type="protein sequence ID" value="PRY22685.1"/>
    <property type="molecule type" value="Genomic_DNA"/>
</dbReference>
<evidence type="ECO:0000313" key="2">
    <source>
        <dbReference type="EMBL" id="PRY22685.1"/>
    </source>
</evidence>
<keyword evidence="3" id="KW-1185">Reference proteome</keyword>
<keyword evidence="1" id="KW-0472">Membrane</keyword>
<keyword evidence="1" id="KW-0812">Transmembrane</keyword>
<dbReference type="PANTHER" id="PTHR42941">
    <property type="entry name" value="SLL1037 PROTEIN"/>
    <property type="match status" value="1"/>
</dbReference>
<dbReference type="AlphaFoldDB" id="A0A2T0RNC2"/>
<proteinExistence type="predicted"/>
<dbReference type="SUPFAM" id="SSF53850">
    <property type="entry name" value="Periplasmic binding protein-like II"/>
    <property type="match status" value="1"/>
</dbReference>
<evidence type="ECO:0000256" key="1">
    <source>
        <dbReference type="SAM" id="Phobius"/>
    </source>
</evidence>
<gene>
    <name evidence="2" type="ORF">CLV78_106227</name>
</gene>